<comment type="caution">
    <text evidence="1">The sequence shown here is derived from an EMBL/GenBank/DDBJ whole genome shotgun (WGS) entry which is preliminary data.</text>
</comment>
<dbReference type="RefSeq" id="XP_020436910.1">
    <property type="nucleotide sequence ID" value="XM_020572793.1"/>
</dbReference>
<protein>
    <submittedName>
        <fullName evidence="1">Uncharacterized protein</fullName>
    </submittedName>
</protein>
<sequence>MLSNITKRSISSIFGRTTVSPFTGALNYSTAADKNGMNQIKRKLESNLLNQNIKLNQDIQQQQQQRQ</sequence>
<evidence type="ECO:0000313" key="1">
    <source>
        <dbReference type="EMBL" id="EFA84799.1"/>
    </source>
</evidence>
<dbReference type="AlphaFoldDB" id="D3B0H5"/>
<dbReference type="GeneID" id="31357319"/>
<proteinExistence type="predicted"/>
<dbReference type="Proteomes" id="UP000001396">
    <property type="component" value="Unassembled WGS sequence"/>
</dbReference>
<reference evidence="1 2" key="1">
    <citation type="journal article" date="2011" name="Genome Res.">
        <title>Phylogeny-wide analysis of social amoeba genomes highlights ancient origins for complex intercellular communication.</title>
        <authorList>
            <person name="Heidel A.J."/>
            <person name="Lawal H.M."/>
            <person name="Felder M."/>
            <person name="Schilde C."/>
            <person name="Helps N.R."/>
            <person name="Tunggal B."/>
            <person name="Rivero F."/>
            <person name="John U."/>
            <person name="Schleicher M."/>
            <person name="Eichinger L."/>
            <person name="Platzer M."/>
            <person name="Noegel A.A."/>
            <person name="Schaap P."/>
            <person name="Gloeckner G."/>
        </authorList>
    </citation>
    <scope>NUCLEOTIDE SEQUENCE [LARGE SCALE GENOMIC DNA]</scope>
    <source>
        <strain evidence="2">ATCC 26659 / Pp 5 / PN500</strain>
    </source>
</reference>
<keyword evidence="2" id="KW-1185">Reference proteome</keyword>
<gene>
    <name evidence="1" type="ORF">PPL_01792</name>
</gene>
<accession>D3B0H5</accession>
<organism evidence="1 2">
    <name type="scientific">Heterostelium pallidum (strain ATCC 26659 / Pp 5 / PN500)</name>
    <name type="common">Cellular slime mold</name>
    <name type="synonym">Polysphondylium pallidum</name>
    <dbReference type="NCBI Taxonomy" id="670386"/>
    <lineage>
        <taxon>Eukaryota</taxon>
        <taxon>Amoebozoa</taxon>
        <taxon>Evosea</taxon>
        <taxon>Eumycetozoa</taxon>
        <taxon>Dictyostelia</taxon>
        <taxon>Acytosteliales</taxon>
        <taxon>Acytosteliaceae</taxon>
        <taxon>Heterostelium</taxon>
    </lineage>
</organism>
<evidence type="ECO:0000313" key="2">
    <source>
        <dbReference type="Proteomes" id="UP000001396"/>
    </source>
</evidence>
<dbReference type="EMBL" id="ADBJ01000008">
    <property type="protein sequence ID" value="EFA84799.1"/>
    <property type="molecule type" value="Genomic_DNA"/>
</dbReference>
<dbReference type="InParanoid" id="D3B0H5"/>
<name>D3B0H5_HETP5</name>